<dbReference type="SMART" id="SM00829">
    <property type="entry name" value="PKS_ER"/>
    <property type="match status" value="1"/>
</dbReference>
<evidence type="ECO:0000313" key="5">
    <source>
        <dbReference type="Proteomes" id="UP001597145"/>
    </source>
</evidence>
<dbReference type="InterPro" id="IPR013149">
    <property type="entry name" value="ADH-like_C"/>
</dbReference>
<evidence type="ECO:0000256" key="2">
    <source>
        <dbReference type="ARBA" id="ARBA00023002"/>
    </source>
</evidence>
<dbReference type="InterPro" id="IPR011032">
    <property type="entry name" value="GroES-like_sf"/>
</dbReference>
<keyword evidence="1" id="KW-0521">NADP</keyword>
<protein>
    <submittedName>
        <fullName evidence="4">Zinc-binding dehydrogenase</fullName>
    </submittedName>
</protein>
<keyword evidence="2" id="KW-0560">Oxidoreductase</keyword>
<feature type="domain" description="Enoyl reductase (ER)" evidence="3">
    <location>
        <begin position="10"/>
        <end position="321"/>
    </location>
</feature>
<comment type="caution">
    <text evidence="4">The sequence shown here is derived from an EMBL/GenBank/DDBJ whole genome shotgun (WGS) entry which is preliminary data.</text>
</comment>
<dbReference type="SUPFAM" id="SSF51735">
    <property type="entry name" value="NAD(P)-binding Rossmann-fold domains"/>
    <property type="match status" value="1"/>
</dbReference>
<dbReference type="InterPro" id="IPR020843">
    <property type="entry name" value="ER"/>
</dbReference>
<dbReference type="InterPro" id="IPR036291">
    <property type="entry name" value="NAD(P)-bd_dom_sf"/>
</dbReference>
<dbReference type="Proteomes" id="UP001597145">
    <property type="component" value="Unassembled WGS sequence"/>
</dbReference>
<dbReference type="Pfam" id="PF00107">
    <property type="entry name" value="ADH_zinc_N"/>
    <property type="match status" value="1"/>
</dbReference>
<evidence type="ECO:0000256" key="1">
    <source>
        <dbReference type="ARBA" id="ARBA00022857"/>
    </source>
</evidence>
<dbReference type="PANTHER" id="PTHR48106:SF18">
    <property type="entry name" value="QUINONE OXIDOREDUCTASE PIG3"/>
    <property type="match status" value="1"/>
</dbReference>
<gene>
    <name evidence="4" type="ORF">ACFSCY_36820</name>
</gene>
<evidence type="ECO:0000259" key="3">
    <source>
        <dbReference type="SMART" id="SM00829"/>
    </source>
</evidence>
<organism evidence="4 5">
    <name type="scientific">Pseudonocardia aurantiaca</name>
    <dbReference type="NCBI Taxonomy" id="75290"/>
    <lineage>
        <taxon>Bacteria</taxon>
        <taxon>Bacillati</taxon>
        <taxon>Actinomycetota</taxon>
        <taxon>Actinomycetes</taxon>
        <taxon>Pseudonocardiales</taxon>
        <taxon>Pseudonocardiaceae</taxon>
        <taxon>Pseudonocardia</taxon>
    </lineage>
</organism>
<dbReference type="Pfam" id="PF08240">
    <property type="entry name" value="ADH_N"/>
    <property type="match status" value="1"/>
</dbReference>
<dbReference type="SUPFAM" id="SSF50129">
    <property type="entry name" value="GroES-like"/>
    <property type="match status" value="1"/>
</dbReference>
<reference evidence="5" key="1">
    <citation type="journal article" date="2019" name="Int. J. Syst. Evol. Microbiol.">
        <title>The Global Catalogue of Microorganisms (GCM) 10K type strain sequencing project: providing services to taxonomists for standard genome sequencing and annotation.</title>
        <authorList>
            <consortium name="The Broad Institute Genomics Platform"/>
            <consortium name="The Broad Institute Genome Sequencing Center for Infectious Disease"/>
            <person name="Wu L."/>
            <person name="Ma J."/>
        </authorList>
    </citation>
    <scope>NUCLEOTIDE SEQUENCE [LARGE SCALE GENOMIC DNA]</scope>
    <source>
        <strain evidence="5">JCM 12165</strain>
    </source>
</reference>
<evidence type="ECO:0000313" key="4">
    <source>
        <dbReference type="EMBL" id="MFD1534989.1"/>
    </source>
</evidence>
<dbReference type="PANTHER" id="PTHR48106">
    <property type="entry name" value="QUINONE OXIDOREDUCTASE PIG3-RELATED"/>
    <property type="match status" value="1"/>
</dbReference>
<sequence length="323" mass="32663">MRVAVVERFGGPEVLASREVPDPVAGAGEVVVGVEAADVLWVETMVRQGAGGPHFDVTPPYVPGNAVAGRVRAVGHGVDGGWVGRAVAARTGGSGGYAEQVVVPAGALVPVPDGLGLHAAAAVLHDGITALALFEGTRIAAGDAVLVVGASGGLGIVSVQLATARGARVVAVGRDERKLARIRELGADAVIDSEQRDWVGKARAELGGRGADVVLDNVGGVVGEAAFALAAPGGRFSAHGTPIGRFAAIEPAEATRRGVTLRGIGDVQLSEPDFRRFTEEALAEAAAGHIVPVIGQTFPLERAADAHAAIEARTVFGKTLLVP</sequence>
<dbReference type="Gene3D" id="3.40.50.720">
    <property type="entry name" value="NAD(P)-binding Rossmann-like Domain"/>
    <property type="match status" value="1"/>
</dbReference>
<proteinExistence type="predicted"/>
<keyword evidence="5" id="KW-1185">Reference proteome</keyword>
<dbReference type="Gene3D" id="3.90.180.10">
    <property type="entry name" value="Medium-chain alcohol dehydrogenases, catalytic domain"/>
    <property type="match status" value="1"/>
</dbReference>
<dbReference type="RefSeq" id="WP_343972995.1">
    <property type="nucleotide sequence ID" value="NZ_BAAAJG010000003.1"/>
</dbReference>
<accession>A0ABW4FXW1</accession>
<dbReference type="InterPro" id="IPR013154">
    <property type="entry name" value="ADH-like_N"/>
</dbReference>
<dbReference type="EMBL" id="JBHUCP010000048">
    <property type="protein sequence ID" value="MFD1534989.1"/>
    <property type="molecule type" value="Genomic_DNA"/>
</dbReference>
<name>A0ABW4FXW1_9PSEU</name>